<organism evidence="1">
    <name type="scientific">Siphoviridae sp. ctMsr1</name>
    <dbReference type="NCBI Taxonomy" id="2826264"/>
    <lineage>
        <taxon>Viruses</taxon>
        <taxon>Duplodnaviria</taxon>
        <taxon>Heunggongvirae</taxon>
        <taxon>Uroviricota</taxon>
        <taxon>Caudoviricetes</taxon>
    </lineage>
</organism>
<accession>A0A8S5LVB5</accession>
<sequence>MLMKDLEGTKIKVRSRLYRYLLVAFWNKKDRDHVYKSASSRERDKWYNSVKREYDNLTIQQLLDELNVQRPEEIKQFRCCGDGTVAELKKLLKGIE</sequence>
<dbReference type="EMBL" id="BK014744">
    <property type="protein sequence ID" value="DAD73807.1"/>
    <property type="molecule type" value="Genomic_DNA"/>
</dbReference>
<proteinExistence type="predicted"/>
<reference evidence="1" key="1">
    <citation type="journal article" date="2021" name="Proc. Natl. Acad. Sci. U.S.A.">
        <title>A Catalog of Tens of Thousands of Viruses from Human Metagenomes Reveals Hidden Associations with Chronic Diseases.</title>
        <authorList>
            <person name="Tisza M.J."/>
            <person name="Buck C.B."/>
        </authorList>
    </citation>
    <scope>NUCLEOTIDE SEQUENCE</scope>
    <source>
        <strain evidence="1">CtMsr1</strain>
    </source>
</reference>
<name>A0A8S5LVB5_9CAUD</name>
<evidence type="ECO:0000313" key="1">
    <source>
        <dbReference type="EMBL" id="DAD73807.1"/>
    </source>
</evidence>
<protein>
    <submittedName>
        <fullName evidence="1">Uncharacterized protein</fullName>
    </submittedName>
</protein>